<feature type="transmembrane region" description="Helical" evidence="6">
    <location>
        <begin position="60"/>
        <end position="80"/>
    </location>
</feature>
<gene>
    <name evidence="7" type="ordered locus">Namu_2108</name>
</gene>
<dbReference type="EMBL" id="CP001737">
    <property type="protein sequence ID" value="ACV78486.1"/>
    <property type="molecule type" value="Genomic_DNA"/>
</dbReference>
<evidence type="ECO:0000313" key="8">
    <source>
        <dbReference type="Proteomes" id="UP000002218"/>
    </source>
</evidence>
<dbReference type="GO" id="GO:0022857">
    <property type="term" value="F:transmembrane transporter activity"/>
    <property type="evidence" value="ECO:0007669"/>
    <property type="project" value="InterPro"/>
</dbReference>
<dbReference type="Proteomes" id="UP000002218">
    <property type="component" value="Chromosome"/>
</dbReference>
<keyword evidence="4 6" id="KW-1133">Transmembrane helix</keyword>
<dbReference type="Pfam" id="PF02653">
    <property type="entry name" value="BPD_transp_2"/>
    <property type="match status" value="1"/>
</dbReference>
<feature type="transmembrane region" description="Helical" evidence="6">
    <location>
        <begin position="177"/>
        <end position="196"/>
    </location>
</feature>
<keyword evidence="8" id="KW-1185">Reference proteome</keyword>
<protein>
    <submittedName>
        <fullName evidence="7">Inner-membrane translocator</fullName>
    </submittedName>
</protein>
<feature type="transmembrane region" description="Helical" evidence="6">
    <location>
        <begin position="32"/>
        <end position="54"/>
    </location>
</feature>
<keyword evidence="2" id="KW-1003">Cell membrane</keyword>
<name>C8XIB7_NAKMY</name>
<dbReference type="CDD" id="cd06579">
    <property type="entry name" value="TM_PBP1_transp_AraH_like"/>
    <property type="match status" value="1"/>
</dbReference>
<dbReference type="PANTHER" id="PTHR32196">
    <property type="entry name" value="ABC TRANSPORTER PERMEASE PROTEIN YPHD-RELATED-RELATED"/>
    <property type="match status" value="1"/>
</dbReference>
<feature type="transmembrane region" description="Helical" evidence="6">
    <location>
        <begin position="302"/>
        <end position="320"/>
    </location>
</feature>
<organism evidence="7 8">
    <name type="scientific">Nakamurella multipartita (strain ATCC 700099 / DSM 44233 / CIP 104796 / JCM 9543 / NBRC 105858 / Y-104)</name>
    <name type="common">Microsphaera multipartita</name>
    <dbReference type="NCBI Taxonomy" id="479431"/>
    <lineage>
        <taxon>Bacteria</taxon>
        <taxon>Bacillati</taxon>
        <taxon>Actinomycetota</taxon>
        <taxon>Actinomycetes</taxon>
        <taxon>Nakamurellales</taxon>
        <taxon>Nakamurellaceae</taxon>
        <taxon>Nakamurella</taxon>
    </lineage>
</organism>
<evidence type="ECO:0000256" key="6">
    <source>
        <dbReference type="SAM" id="Phobius"/>
    </source>
</evidence>
<dbReference type="PANTHER" id="PTHR32196:SF72">
    <property type="entry name" value="RIBOSE IMPORT PERMEASE PROTEIN RBSC"/>
    <property type="match status" value="1"/>
</dbReference>
<evidence type="ECO:0000256" key="5">
    <source>
        <dbReference type="ARBA" id="ARBA00023136"/>
    </source>
</evidence>
<reference evidence="7 8" key="2">
    <citation type="journal article" date="2010" name="Stand. Genomic Sci.">
        <title>Complete genome sequence of Nakamurella multipartita type strain (Y-104).</title>
        <authorList>
            <person name="Tice H."/>
            <person name="Mayilraj S."/>
            <person name="Sims D."/>
            <person name="Lapidus A."/>
            <person name="Nolan M."/>
            <person name="Lucas S."/>
            <person name="Glavina Del Rio T."/>
            <person name="Copeland A."/>
            <person name="Cheng J.F."/>
            <person name="Meincke L."/>
            <person name="Bruce D."/>
            <person name="Goodwin L."/>
            <person name="Pitluck S."/>
            <person name="Ivanova N."/>
            <person name="Mavromatis K."/>
            <person name="Ovchinnikova G."/>
            <person name="Pati A."/>
            <person name="Chen A."/>
            <person name="Palaniappan K."/>
            <person name="Land M."/>
            <person name="Hauser L."/>
            <person name="Chang Y.J."/>
            <person name="Jeffries C.D."/>
            <person name="Detter J.C."/>
            <person name="Brettin T."/>
            <person name="Rohde M."/>
            <person name="Goker M."/>
            <person name="Bristow J."/>
            <person name="Eisen J.A."/>
            <person name="Markowitz V."/>
            <person name="Hugenholtz P."/>
            <person name="Kyrpides N.C."/>
            <person name="Klenk H.P."/>
            <person name="Chen F."/>
        </authorList>
    </citation>
    <scope>NUCLEOTIDE SEQUENCE [LARGE SCALE GENOMIC DNA]</scope>
    <source>
        <strain evidence="8">ATCC 700099 / DSM 44233 / CIP 104796 / JCM 9543 / NBRC 105858 / Y-104</strain>
    </source>
</reference>
<dbReference type="OrthoDB" id="9808136at2"/>
<feature type="transmembrane region" description="Helical" evidence="6">
    <location>
        <begin position="217"/>
        <end position="238"/>
    </location>
</feature>
<dbReference type="AlphaFoldDB" id="C8XIB7"/>
<evidence type="ECO:0000313" key="7">
    <source>
        <dbReference type="EMBL" id="ACV78486.1"/>
    </source>
</evidence>
<dbReference type="STRING" id="479431.Namu_2108"/>
<dbReference type="KEGG" id="nml:Namu_2108"/>
<evidence type="ECO:0000256" key="2">
    <source>
        <dbReference type="ARBA" id="ARBA00022475"/>
    </source>
</evidence>
<dbReference type="InParanoid" id="C8XIB7"/>
<dbReference type="RefSeq" id="WP_015747378.1">
    <property type="nucleotide sequence ID" value="NC_013235.1"/>
</dbReference>
<feature type="transmembrane region" description="Helical" evidence="6">
    <location>
        <begin position="250"/>
        <end position="269"/>
    </location>
</feature>
<keyword evidence="5 6" id="KW-0472">Membrane</keyword>
<dbReference type="HOGENOM" id="CLU_028880_4_1_11"/>
<reference evidence="8" key="1">
    <citation type="submission" date="2009-09" db="EMBL/GenBank/DDBJ databases">
        <title>The complete genome of Nakamurella multipartita DSM 44233.</title>
        <authorList>
            <consortium name="US DOE Joint Genome Institute (JGI-PGF)"/>
            <person name="Lucas S."/>
            <person name="Copeland A."/>
            <person name="Lapidus A."/>
            <person name="Glavina del Rio T."/>
            <person name="Dalin E."/>
            <person name="Tice H."/>
            <person name="Bruce D."/>
            <person name="Goodwin L."/>
            <person name="Pitluck S."/>
            <person name="Kyrpides N."/>
            <person name="Mavromatis K."/>
            <person name="Ivanova N."/>
            <person name="Ovchinnikova G."/>
            <person name="Sims D."/>
            <person name="Meincke L."/>
            <person name="Brettin T."/>
            <person name="Detter J.C."/>
            <person name="Han C."/>
            <person name="Larimer F."/>
            <person name="Land M."/>
            <person name="Hauser L."/>
            <person name="Markowitz V."/>
            <person name="Cheng J.-F."/>
            <person name="Hugenholtz P."/>
            <person name="Woyke T."/>
            <person name="Wu D."/>
            <person name="Klenk H.-P."/>
            <person name="Eisen J.A."/>
        </authorList>
    </citation>
    <scope>NUCLEOTIDE SEQUENCE [LARGE SCALE GENOMIC DNA]</scope>
    <source>
        <strain evidence="8">ATCC 700099 / DSM 44233 / CIP 104796 / JCM 9543 / NBRC 105858 / Y-104</strain>
    </source>
</reference>
<evidence type="ECO:0000256" key="3">
    <source>
        <dbReference type="ARBA" id="ARBA00022692"/>
    </source>
</evidence>
<feature type="transmembrane region" description="Helical" evidence="6">
    <location>
        <begin position="101"/>
        <end position="122"/>
    </location>
</feature>
<dbReference type="eggNOG" id="COG1172">
    <property type="taxonomic scope" value="Bacteria"/>
</dbReference>
<sequence>MSSANLVFGAPPETTRGQRWTRALKRRTEWRGAILLTIVVVVALLFEPLVFSAYDVTLSRVALVGLVAIGLTVVIIMGELDLSVASTVVLSGVVMASMPNLVLGVLAALATGLVVGAVNAFFVVKIGINSFIATLGMLFVLRGLALVLSNAKPVPLADISTAIAFGMPFLGPLTPRILLFAVVFVLLLIFLTRVRAGREIYAVGGNRQAARDAGIPVNLRLVTGFMLCGFVAALAGVVDTMERTAADPTAGSTILLSSIAAAIIGGVALNGGRGSILGTLIGALSLAILEVGLTLTGVQVDIQQIFIGGVLLLAVITDPASLRAAGASVRTVFAGRRARGTKPDVSVPTTASSS</sequence>
<proteinExistence type="predicted"/>
<feature type="transmembrane region" description="Helical" evidence="6">
    <location>
        <begin position="276"/>
        <end position="296"/>
    </location>
</feature>
<feature type="transmembrane region" description="Helical" evidence="6">
    <location>
        <begin position="128"/>
        <end position="147"/>
    </location>
</feature>
<dbReference type="GO" id="GO:0005886">
    <property type="term" value="C:plasma membrane"/>
    <property type="evidence" value="ECO:0007669"/>
    <property type="project" value="UniProtKB-SubCell"/>
</dbReference>
<evidence type="ECO:0000256" key="4">
    <source>
        <dbReference type="ARBA" id="ARBA00022989"/>
    </source>
</evidence>
<comment type="subcellular location">
    <subcellularLocation>
        <location evidence="1">Cell membrane</location>
        <topology evidence="1">Multi-pass membrane protein</topology>
    </subcellularLocation>
</comment>
<accession>C8XIB7</accession>
<dbReference type="InterPro" id="IPR001851">
    <property type="entry name" value="ABC_transp_permease"/>
</dbReference>
<keyword evidence="3 6" id="KW-0812">Transmembrane</keyword>
<evidence type="ECO:0000256" key="1">
    <source>
        <dbReference type="ARBA" id="ARBA00004651"/>
    </source>
</evidence>